<gene>
    <name evidence="1" type="ORF">RchiOBHm_Chr2g0118721</name>
</gene>
<evidence type="ECO:0000313" key="1">
    <source>
        <dbReference type="EMBL" id="PRQ49147.1"/>
    </source>
</evidence>
<dbReference type="Proteomes" id="UP000238479">
    <property type="component" value="Chromosome 2"/>
</dbReference>
<sequence length="59" mass="6558">MRGGRIEGLKFKVTIPESDSTFPLIVEDEVPTHRSTRILTLGYHALRFQCPVCRVAGSA</sequence>
<dbReference type="EMBL" id="PDCK01000040">
    <property type="protein sequence ID" value="PRQ49147.1"/>
    <property type="molecule type" value="Genomic_DNA"/>
</dbReference>
<proteinExistence type="predicted"/>
<protein>
    <submittedName>
        <fullName evidence="1">Uncharacterized protein</fullName>
    </submittedName>
</protein>
<keyword evidence="2" id="KW-1185">Reference proteome</keyword>
<comment type="caution">
    <text evidence="1">The sequence shown here is derived from an EMBL/GenBank/DDBJ whole genome shotgun (WGS) entry which is preliminary data.</text>
</comment>
<evidence type="ECO:0000313" key="2">
    <source>
        <dbReference type="Proteomes" id="UP000238479"/>
    </source>
</evidence>
<organism evidence="1 2">
    <name type="scientific">Rosa chinensis</name>
    <name type="common">China rose</name>
    <dbReference type="NCBI Taxonomy" id="74649"/>
    <lineage>
        <taxon>Eukaryota</taxon>
        <taxon>Viridiplantae</taxon>
        <taxon>Streptophyta</taxon>
        <taxon>Embryophyta</taxon>
        <taxon>Tracheophyta</taxon>
        <taxon>Spermatophyta</taxon>
        <taxon>Magnoliopsida</taxon>
        <taxon>eudicotyledons</taxon>
        <taxon>Gunneridae</taxon>
        <taxon>Pentapetalae</taxon>
        <taxon>rosids</taxon>
        <taxon>fabids</taxon>
        <taxon>Rosales</taxon>
        <taxon>Rosaceae</taxon>
        <taxon>Rosoideae</taxon>
        <taxon>Rosoideae incertae sedis</taxon>
        <taxon>Rosa</taxon>
    </lineage>
</organism>
<name>A0A2P6RRV0_ROSCH</name>
<reference evidence="1 2" key="1">
    <citation type="journal article" date="2018" name="Nat. Genet.">
        <title>The Rosa genome provides new insights in the design of modern roses.</title>
        <authorList>
            <person name="Bendahmane M."/>
        </authorList>
    </citation>
    <scope>NUCLEOTIDE SEQUENCE [LARGE SCALE GENOMIC DNA]</scope>
    <source>
        <strain evidence="2">cv. Old Blush</strain>
    </source>
</reference>
<dbReference type="Gramene" id="PRQ49147">
    <property type="protein sequence ID" value="PRQ49147"/>
    <property type="gene ID" value="RchiOBHm_Chr2g0118721"/>
</dbReference>
<dbReference type="AlphaFoldDB" id="A0A2P6RRV0"/>
<accession>A0A2P6RRV0</accession>